<sequence length="299" mass="31918">MKLLFLLFAALAAPSLAYAWLAPDVEALARAAGNLEEFRSGGSFGCLYAAEGGGNVAVGVGVAPLGNDFERGRRLALADATARVTEALNGSAVATRTDAERAAGTETLRTLTEKSVSGKAGGIRVRGYWVQDGTFVVVACRYVGAKPCATRDDFSEAAEDVKLSATWTEALSRCREIWLGGVCPLYDARDGKLYLGAVVSVKREASPVAAENLWRNAATRDLGKYASGADFEEELRLAEESVVRAGADGEETEESESSLRVRTRERTKAVVGPMKKAGTFTHKISGRRCALFVAEIEKR</sequence>
<dbReference type="EMBL" id="DVOG01000087">
    <property type="protein sequence ID" value="HIV04187.1"/>
    <property type="molecule type" value="Genomic_DNA"/>
</dbReference>
<dbReference type="AlphaFoldDB" id="A0A9D1NJ76"/>
<organism evidence="2 3">
    <name type="scientific">Candidatus Spyradosoma merdigallinarum</name>
    <dbReference type="NCBI Taxonomy" id="2840950"/>
    <lineage>
        <taxon>Bacteria</taxon>
        <taxon>Pseudomonadati</taxon>
        <taxon>Verrucomicrobiota</taxon>
        <taxon>Opitutia</taxon>
        <taxon>Opitutia incertae sedis</taxon>
        <taxon>Candidatus Spyradosoma</taxon>
    </lineage>
</organism>
<protein>
    <submittedName>
        <fullName evidence="2">Uncharacterized protein</fullName>
    </submittedName>
</protein>
<evidence type="ECO:0000313" key="2">
    <source>
        <dbReference type="EMBL" id="HIV04187.1"/>
    </source>
</evidence>
<evidence type="ECO:0000256" key="1">
    <source>
        <dbReference type="SAM" id="SignalP"/>
    </source>
</evidence>
<feature type="signal peptide" evidence="1">
    <location>
        <begin position="1"/>
        <end position="19"/>
    </location>
</feature>
<reference evidence="2" key="2">
    <citation type="journal article" date="2021" name="PeerJ">
        <title>Extensive microbial diversity within the chicken gut microbiome revealed by metagenomics and culture.</title>
        <authorList>
            <person name="Gilroy R."/>
            <person name="Ravi A."/>
            <person name="Getino M."/>
            <person name="Pursley I."/>
            <person name="Horton D.L."/>
            <person name="Alikhan N.F."/>
            <person name="Baker D."/>
            <person name="Gharbi K."/>
            <person name="Hall N."/>
            <person name="Watson M."/>
            <person name="Adriaenssens E.M."/>
            <person name="Foster-Nyarko E."/>
            <person name="Jarju S."/>
            <person name="Secka A."/>
            <person name="Antonio M."/>
            <person name="Oren A."/>
            <person name="Chaudhuri R.R."/>
            <person name="La Ragione R."/>
            <person name="Hildebrand F."/>
            <person name="Pallen M.J."/>
        </authorList>
    </citation>
    <scope>NUCLEOTIDE SEQUENCE</scope>
    <source>
        <strain evidence="2">10669</strain>
    </source>
</reference>
<name>A0A9D1NJ76_9BACT</name>
<proteinExistence type="predicted"/>
<evidence type="ECO:0000313" key="3">
    <source>
        <dbReference type="Proteomes" id="UP000886812"/>
    </source>
</evidence>
<reference evidence="2" key="1">
    <citation type="submission" date="2020-10" db="EMBL/GenBank/DDBJ databases">
        <authorList>
            <person name="Gilroy R."/>
        </authorList>
    </citation>
    <scope>NUCLEOTIDE SEQUENCE</scope>
    <source>
        <strain evidence="2">10669</strain>
    </source>
</reference>
<accession>A0A9D1NJ76</accession>
<dbReference type="Proteomes" id="UP000886812">
    <property type="component" value="Unassembled WGS sequence"/>
</dbReference>
<comment type="caution">
    <text evidence="2">The sequence shown here is derived from an EMBL/GenBank/DDBJ whole genome shotgun (WGS) entry which is preliminary data.</text>
</comment>
<gene>
    <name evidence="2" type="ORF">IAC75_03425</name>
</gene>
<feature type="chain" id="PRO_5039291269" evidence="1">
    <location>
        <begin position="20"/>
        <end position="299"/>
    </location>
</feature>
<keyword evidence="1" id="KW-0732">Signal</keyword>